<gene>
    <name evidence="2" type="ORF">Mal4_16600</name>
</gene>
<keyword evidence="3" id="KW-1185">Reference proteome</keyword>
<evidence type="ECO:0000313" key="3">
    <source>
        <dbReference type="Proteomes" id="UP000320496"/>
    </source>
</evidence>
<dbReference type="KEGG" id="mri:Mal4_16600"/>
<dbReference type="AlphaFoldDB" id="A0A517Z4F4"/>
<dbReference type="RefSeq" id="WP_145368125.1">
    <property type="nucleotide sequence ID" value="NZ_CP036275.1"/>
</dbReference>
<keyword evidence="1" id="KW-0812">Transmembrane</keyword>
<evidence type="ECO:0000313" key="2">
    <source>
        <dbReference type="EMBL" id="QDU37349.1"/>
    </source>
</evidence>
<dbReference type="EMBL" id="CP036275">
    <property type="protein sequence ID" value="QDU37349.1"/>
    <property type="molecule type" value="Genomic_DNA"/>
</dbReference>
<evidence type="ECO:0000256" key="1">
    <source>
        <dbReference type="SAM" id="Phobius"/>
    </source>
</evidence>
<feature type="transmembrane region" description="Helical" evidence="1">
    <location>
        <begin position="204"/>
        <end position="227"/>
    </location>
</feature>
<keyword evidence="1" id="KW-0472">Membrane</keyword>
<keyword evidence="1" id="KW-1133">Transmembrane helix</keyword>
<feature type="transmembrane region" description="Helical" evidence="1">
    <location>
        <begin position="67"/>
        <end position="88"/>
    </location>
</feature>
<accession>A0A517Z4F4</accession>
<proteinExistence type="predicted"/>
<organism evidence="2 3">
    <name type="scientific">Maioricimonas rarisocia</name>
    <dbReference type="NCBI Taxonomy" id="2528026"/>
    <lineage>
        <taxon>Bacteria</taxon>
        <taxon>Pseudomonadati</taxon>
        <taxon>Planctomycetota</taxon>
        <taxon>Planctomycetia</taxon>
        <taxon>Planctomycetales</taxon>
        <taxon>Planctomycetaceae</taxon>
        <taxon>Maioricimonas</taxon>
    </lineage>
</organism>
<dbReference type="Proteomes" id="UP000320496">
    <property type="component" value="Chromosome"/>
</dbReference>
<feature type="transmembrane region" description="Helical" evidence="1">
    <location>
        <begin position="33"/>
        <end position="55"/>
    </location>
</feature>
<name>A0A517Z4F4_9PLAN</name>
<sequence length="233" mass="24108">MADMTALPANVLIGIARPVGGTIWMFVKRLVLLLPMGIAAAVITALTVLYAPAVAGAKPMVQPESTGVILVTCYAAAGFIWASHRAWLVAVETLLAALGRQSSGLIGAILAPLLARSPSPTGPIAIDDVRSLLDSGFSGGSSHHGLRNLVARRCLRSELAATCQALDALKANGEQHVTAANLSSYLAERTSEALCELARAQTRAFAVVGSLVVFLLLVGPVAVSMAFEWAGLA</sequence>
<protein>
    <submittedName>
        <fullName evidence="2">Uncharacterized protein</fullName>
    </submittedName>
</protein>
<reference evidence="2 3" key="1">
    <citation type="submission" date="2019-02" db="EMBL/GenBank/DDBJ databases">
        <title>Deep-cultivation of Planctomycetes and their phenomic and genomic characterization uncovers novel biology.</title>
        <authorList>
            <person name="Wiegand S."/>
            <person name="Jogler M."/>
            <person name="Boedeker C."/>
            <person name="Pinto D."/>
            <person name="Vollmers J."/>
            <person name="Rivas-Marin E."/>
            <person name="Kohn T."/>
            <person name="Peeters S.H."/>
            <person name="Heuer A."/>
            <person name="Rast P."/>
            <person name="Oberbeckmann S."/>
            <person name="Bunk B."/>
            <person name="Jeske O."/>
            <person name="Meyerdierks A."/>
            <person name="Storesund J.E."/>
            <person name="Kallscheuer N."/>
            <person name="Luecker S."/>
            <person name="Lage O.M."/>
            <person name="Pohl T."/>
            <person name="Merkel B.J."/>
            <person name="Hornburger P."/>
            <person name="Mueller R.-W."/>
            <person name="Bruemmer F."/>
            <person name="Labrenz M."/>
            <person name="Spormann A.M."/>
            <person name="Op den Camp H."/>
            <person name="Overmann J."/>
            <person name="Amann R."/>
            <person name="Jetten M.S.M."/>
            <person name="Mascher T."/>
            <person name="Medema M.H."/>
            <person name="Devos D.P."/>
            <person name="Kaster A.-K."/>
            <person name="Ovreas L."/>
            <person name="Rohde M."/>
            <person name="Galperin M.Y."/>
            <person name="Jogler C."/>
        </authorList>
    </citation>
    <scope>NUCLEOTIDE SEQUENCE [LARGE SCALE GENOMIC DNA]</scope>
    <source>
        <strain evidence="2 3">Mal4</strain>
    </source>
</reference>